<organism evidence="1 2">
    <name type="scientific">Cordyceps militaris (strain CM01)</name>
    <name type="common">Caterpillar fungus</name>
    <dbReference type="NCBI Taxonomy" id="983644"/>
    <lineage>
        <taxon>Eukaryota</taxon>
        <taxon>Fungi</taxon>
        <taxon>Dikarya</taxon>
        <taxon>Ascomycota</taxon>
        <taxon>Pezizomycotina</taxon>
        <taxon>Sordariomycetes</taxon>
        <taxon>Hypocreomycetidae</taxon>
        <taxon>Hypocreales</taxon>
        <taxon>Cordycipitaceae</taxon>
        <taxon>Cordyceps</taxon>
    </lineage>
</organism>
<proteinExistence type="predicted"/>
<evidence type="ECO:0000313" key="2">
    <source>
        <dbReference type="Proteomes" id="UP000001610"/>
    </source>
</evidence>
<gene>
    <name evidence="1" type="ORF">CCM_00329</name>
</gene>
<dbReference type="Proteomes" id="UP000001610">
    <property type="component" value="Unassembled WGS sequence"/>
</dbReference>
<evidence type="ECO:0000313" key="1">
    <source>
        <dbReference type="EMBL" id="EGX95675.1"/>
    </source>
</evidence>
<dbReference type="KEGG" id="cmt:CCM_00329"/>
<sequence length="140" mass="15400">MNQTGKYSTAPEMAKNDMADTQSIIIKDAAISGEMPGPFKGGIGRNGPPVSCDAERRCPIWVRRDGGCVSRDCRTPAHTRRRRVFTGGSKPAVMRSGHGPRPMRWKRFATRAVKLSQARRTAARARRCSLGGLEMEEVSL</sequence>
<dbReference type="AlphaFoldDB" id="G3J3E5"/>
<name>G3J3E5_CORMM</name>
<dbReference type="VEuPathDB" id="FungiDB:CCM_00329"/>
<protein>
    <submittedName>
        <fullName evidence="1">Uncharacterized protein</fullName>
    </submittedName>
</protein>
<reference evidence="1 2" key="1">
    <citation type="journal article" date="2011" name="Genome Biol.">
        <title>Genome sequence of the insect pathogenic fungus Cordyceps militaris, a valued traditional Chinese medicine.</title>
        <authorList>
            <person name="Zheng P."/>
            <person name="Xia Y."/>
            <person name="Xiao G."/>
            <person name="Xiong C."/>
            <person name="Hu X."/>
            <person name="Zhang S."/>
            <person name="Zheng H."/>
            <person name="Huang Y."/>
            <person name="Zhou Y."/>
            <person name="Wang S."/>
            <person name="Zhao G.P."/>
            <person name="Liu X."/>
            <person name="St Leger R.J."/>
            <person name="Wang C."/>
        </authorList>
    </citation>
    <scope>NUCLEOTIDE SEQUENCE [LARGE SCALE GENOMIC DNA]</scope>
    <source>
        <strain evidence="1 2">CM01</strain>
    </source>
</reference>
<dbReference type="InParanoid" id="G3J3E5"/>
<dbReference type="EMBL" id="JH126399">
    <property type="protein sequence ID" value="EGX95675.1"/>
    <property type="molecule type" value="Genomic_DNA"/>
</dbReference>
<dbReference type="GeneID" id="18162364"/>
<dbReference type="RefSeq" id="XP_006665552.1">
    <property type="nucleotide sequence ID" value="XM_006665489.1"/>
</dbReference>
<keyword evidence="2" id="KW-1185">Reference proteome</keyword>
<accession>G3J3E5</accession>
<dbReference type="HOGENOM" id="CLU_1835073_0_0_1"/>